<name>A0A8H5B0E5_9AGAR</name>
<feature type="region of interest" description="Disordered" evidence="1">
    <location>
        <begin position="278"/>
        <end position="324"/>
    </location>
</feature>
<feature type="compositionally biased region" description="Basic and acidic residues" evidence="1">
    <location>
        <begin position="278"/>
        <end position="292"/>
    </location>
</feature>
<feature type="compositionally biased region" description="Basic and acidic residues" evidence="1">
    <location>
        <begin position="504"/>
        <end position="526"/>
    </location>
</feature>
<evidence type="ECO:0000313" key="2">
    <source>
        <dbReference type="EMBL" id="KAF5314435.1"/>
    </source>
</evidence>
<dbReference type="EMBL" id="JAACJJ010000044">
    <property type="protein sequence ID" value="KAF5314435.1"/>
    <property type="molecule type" value="Genomic_DNA"/>
</dbReference>
<accession>A0A8H5B0E5</accession>
<organism evidence="2 3">
    <name type="scientific">Psilocybe cf. subviscida</name>
    <dbReference type="NCBI Taxonomy" id="2480587"/>
    <lineage>
        <taxon>Eukaryota</taxon>
        <taxon>Fungi</taxon>
        <taxon>Dikarya</taxon>
        <taxon>Basidiomycota</taxon>
        <taxon>Agaricomycotina</taxon>
        <taxon>Agaricomycetes</taxon>
        <taxon>Agaricomycetidae</taxon>
        <taxon>Agaricales</taxon>
        <taxon>Agaricineae</taxon>
        <taxon>Strophariaceae</taxon>
        <taxon>Psilocybe</taxon>
    </lineage>
</organism>
<evidence type="ECO:0000256" key="1">
    <source>
        <dbReference type="SAM" id="MobiDB-lite"/>
    </source>
</evidence>
<feature type="region of interest" description="Disordered" evidence="1">
    <location>
        <begin position="499"/>
        <end position="529"/>
    </location>
</feature>
<feature type="region of interest" description="Disordered" evidence="1">
    <location>
        <begin position="162"/>
        <end position="194"/>
    </location>
</feature>
<feature type="region of interest" description="Disordered" evidence="1">
    <location>
        <begin position="1"/>
        <end position="119"/>
    </location>
</feature>
<evidence type="ECO:0000313" key="3">
    <source>
        <dbReference type="Proteomes" id="UP000567179"/>
    </source>
</evidence>
<sequence length="614" mass="64937">MMPRLLTLNHNHNDDGLMNSSKSNKRPRLDRDAHVPDGFLTTKPSSSQPAKPAVQVPQFTSAFDSDAPTARSRGSSSRTAQNVHTGDIGQGSSTRPAGSSTRPVSVSASGTGARVTKKKKLVSMSIQNPQNQFALEKRAVEKPISSASSKPLQLQLRASVPPTVLQHPQPPPGVASTSKPQAEGGSSALKPLPAPAFSALNDKHASTTSLKPLPVPKPPSKHNKPALFHAQAPPLPKAVIPNEVHARAPASAFLPKQKEPAGSSQDATAMFAILARSEQDRERTAPPHRQPEFKLTSFGAGGESGSTDAGRGLELSPEKKGKGNASKFIRGGLAARAAEHFSSTHTSLVLWHKSLAASTSTSTSNSRPTPLPPADLTARIIKVLLPPTSDRHDNRKKSAHIAPGIALCRISFPGSGSSVGSGAYPSKGKGKAKDESMSLEMRIRPDCVYRVVFSFSPASLSSTSTRQEDLFVEGAVVRVYRPWTTLVVSPSSLPVTAASTSSLARHDGDGSEAHHHQVDAGRHSDEAQAQVRRMGVIQDKGADEAKDKERDGNSDMYMHSGVGMHLQPFPEMPLSLPKSSLLPLPGAEAGGGVELDGDSVGDVTLFCTRFLVML</sequence>
<proteinExistence type="predicted"/>
<comment type="caution">
    <text evidence="2">The sequence shown here is derived from an EMBL/GenBank/DDBJ whole genome shotgun (WGS) entry which is preliminary data.</text>
</comment>
<dbReference type="Proteomes" id="UP000567179">
    <property type="component" value="Unassembled WGS sequence"/>
</dbReference>
<gene>
    <name evidence="2" type="ORF">D9619_011856</name>
</gene>
<keyword evidence="3" id="KW-1185">Reference proteome</keyword>
<feature type="compositionally biased region" description="Polar residues" evidence="1">
    <location>
        <begin position="79"/>
        <end position="110"/>
    </location>
</feature>
<dbReference type="AlphaFoldDB" id="A0A8H5B0E5"/>
<protein>
    <submittedName>
        <fullName evidence="2">Uncharacterized protein</fullName>
    </submittedName>
</protein>
<reference evidence="2 3" key="1">
    <citation type="journal article" date="2020" name="ISME J.">
        <title>Uncovering the hidden diversity of litter-decomposition mechanisms in mushroom-forming fungi.</title>
        <authorList>
            <person name="Floudas D."/>
            <person name="Bentzer J."/>
            <person name="Ahren D."/>
            <person name="Johansson T."/>
            <person name="Persson P."/>
            <person name="Tunlid A."/>
        </authorList>
    </citation>
    <scope>NUCLEOTIDE SEQUENCE [LARGE SCALE GENOMIC DNA]</scope>
    <source>
        <strain evidence="2 3">CBS 101986</strain>
    </source>
</reference>
<dbReference type="OrthoDB" id="3215163at2759"/>